<evidence type="ECO:0000259" key="3">
    <source>
        <dbReference type="Pfam" id="PF19037"/>
    </source>
</evidence>
<name>A0A0L0DWF9_THETB</name>
<organism evidence="5 6">
    <name type="scientific">Thecamonas trahens ATCC 50062</name>
    <dbReference type="NCBI Taxonomy" id="461836"/>
    <lineage>
        <taxon>Eukaryota</taxon>
        <taxon>Apusozoa</taxon>
        <taxon>Apusomonadida</taxon>
        <taxon>Apusomonadidae</taxon>
        <taxon>Thecamonas</taxon>
    </lineage>
</organism>
<reference evidence="5 6" key="1">
    <citation type="submission" date="2010-05" db="EMBL/GenBank/DDBJ databases">
        <title>The Genome Sequence of Thecamonas trahens ATCC 50062.</title>
        <authorList>
            <consortium name="The Broad Institute Genome Sequencing Platform"/>
            <person name="Russ C."/>
            <person name="Cuomo C."/>
            <person name="Shea T."/>
            <person name="Young S.K."/>
            <person name="Zeng Q."/>
            <person name="Koehrsen M."/>
            <person name="Haas B."/>
            <person name="Borodovsky M."/>
            <person name="Guigo R."/>
            <person name="Alvarado L."/>
            <person name="Berlin A."/>
            <person name="Bochicchio J."/>
            <person name="Borenstein D."/>
            <person name="Chapman S."/>
            <person name="Chen Z."/>
            <person name="Freedman E."/>
            <person name="Gellesch M."/>
            <person name="Goldberg J."/>
            <person name="Griggs A."/>
            <person name="Gujja S."/>
            <person name="Heilman E."/>
            <person name="Heiman D."/>
            <person name="Hepburn T."/>
            <person name="Howarth C."/>
            <person name="Jen D."/>
            <person name="Larson L."/>
            <person name="Mehta T."/>
            <person name="Park D."/>
            <person name="Pearson M."/>
            <person name="Roberts A."/>
            <person name="Saif S."/>
            <person name="Shenoy N."/>
            <person name="Sisk P."/>
            <person name="Stolte C."/>
            <person name="Sykes S."/>
            <person name="Thomson T."/>
            <person name="Walk T."/>
            <person name="White J."/>
            <person name="Yandava C."/>
            <person name="Burger G."/>
            <person name="Gray M.W."/>
            <person name="Holland P.W.H."/>
            <person name="King N."/>
            <person name="Lang F.B.F."/>
            <person name="Roger A.J."/>
            <person name="Ruiz-Trillo I."/>
            <person name="Lander E."/>
            <person name="Nusbaum C."/>
        </authorList>
    </citation>
    <scope>NUCLEOTIDE SEQUENCE [LARGE SCALE GENOMIC DNA]</scope>
    <source>
        <strain evidence="5 6">ATCC 50062</strain>
    </source>
</reference>
<evidence type="ECO:0000259" key="2">
    <source>
        <dbReference type="Pfam" id="PF19036"/>
    </source>
</evidence>
<dbReference type="InterPro" id="IPR043970">
    <property type="entry name" value="FUZ/MON1/HPS1_longin_3"/>
</dbReference>
<dbReference type="InterPro" id="IPR004353">
    <property type="entry name" value="Mon1"/>
</dbReference>
<dbReference type="GO" id="GO:0016192">
    <property type="term" value="P:vesicle-mediated transport"/>
    <property type="evidence" value="ECO:0007669"/>
    <property type="project" value="InterPro"/>
</dbReference>
<feature type="domain" description="FUZ/MON1/HPS1 second Longin" evidence="3">
    <location>
        <begin position="250"/>
        <end position="347"/>
    </location>
</feature>
<dbReference type="InterPro" id="IPR043972">
    <property type="entry name" value="FUZ/MON1/HPS1_longin_1"/>
</dbReference>
<feature type="region of interest" description="Disordered" evidence="1">
    <location>
        <begin position="1"/>
        <end position="53"/>
    </location>
</feature>
<dbReference type="STRING" id="461836.A0A0L0DWF9"/>
<dbReference type="Pfam" id="PF19038">
    <property type="entry name" value="Fuz_longin_3"/>
    <property type="match status" value="1"/>
</dbReference>
<dbReference type="GO" id="GO:0006623">
    <property type="term" value="P:protein targeting to vacuole"/>
    <property type="evidence" value="ECO:0007669"/>
    <property type="project" value="InterPro"/>
</dbReference>
<dbReference type="AlphaFoldDB" id="A0A0L0DWF9"/>
<accession>A0A0L0DWF9</accession>
<dbReference type="Pfam" id="PF19037">
    <property type="entry name" value="Fuz_longin_2"/>
    <property type="match status" value="1"/>
</dbReference>
<dbReference type="Pfam" id="PF19036">
    <property type="entry name" value="Fuz_longin_1"/>
    <property type="match status" value="1"/>
</dbReference>
<dbReference type="GeneID" id="25569309"/>
<evidence type="ECO:0000256" key="1">
    <source>
        <dbReference type="SAM" id="MobiDB-lite"/>
    </source>
</evidence>
<dbReference type="PANTHER" id="PTHR13027:SF7">
    <property type="entry name" value="VACUOLAR FUSION PROTEIN MON1 HOMOLOG"/>
    <property type="match status" value="1"/>
</dbReference>
<proteinExistence type="predicted"/>
<evidence type="ECO:0000313" key="6">
    <source>
        <dbReference type="Proteomes" id="UP000054408"/>
    </source>
</evidence>
<gene>
    <name evidence="5" type="ORF">AMSG_11297</name>
</gene>
<dbReference type="Proteomes" id="UP000054408">
    <property type="component" value="Unassembled WGS sequence"/>
</dbReference>
<feature type="compositionally biased region" description="Acidic residues" evidence="1">
    <location>
        <begin position="19"/>
        <end position="30"/>
    </location>
</feature>
<evidence type="ECO:0000259" key="4">
    <source>
        <dbReference type="Pfam" id="PF19038"/>
    </source>
</evidence>
<dbReference type="PANTHER" id="PTHR13027">
    <property type="entry name" value="SAND PROTEIN-RELATED"/>
    <property type="match status" value="1"/>
</dbReference>
<dbReference type="EMBL" id="GL349507">
    <property type="protein sequence ID" value="KNC55853.1"/>
    <property type="molecule type" value="Genomic_DNA"/>
</dbReference>
<feature type="domain" description="FUZ/MON1/HPS1 third Longin" evidence="4">
    <location>
        <begin position="377"/>
        <end position="477"/>
    </location>
</feature>
<feature type="domain" description="FUZ/MON1/HPS1 first Longin" evidence="2">
    <location>
        <begin position="89"/>
        <end position="211"/>
    </location>
</feature>
<protein>
    <submittedName>
        <fullName evidence="5">Vacuolar fusion protein MON1 A</fullName>
    </submittedName>
</protein>
<keyword evidence="6" id="KW-1185">Reference proteome</keyword>
<evidence type="ECO:0000313" key="5">
    <source>
        <dbReference type="EMBL" id="KNC55853.1"/>
    </source>
</evidence>
<sequence length="488" mass="53648">MDALVQTVEDVAGASGGESENEGDGEDEDVRDGGDGGGVAAGGNEEAEEETGMEIEYDVYDVSNEAIAARRRKHAHEEATSPGWTQHDKHVFILSSAGKPIYARYGDESRLSGFFGVLQAMISFVDDNDDELQHLVAGDVTYVFYSNGPLYYVCVARTREPASHLRMLLQYVHNLVVSVLTAPYIVRLFEQRPHFDLRRMLGGTEPLIDSLIELMDSDPSYLLGAAECLRLAASVRAAVGSALQEVKISGLLYALVIADSHLVTLVRPKSRGLHPIDLLLIMNFVKASPTLRNEAADSWTPFCLPHFNDTGHLHVYSSFLASGVCLLLISTEAESFHDMQACKDRVATEITAGGHLAAITDAMASQAYSVDELGIPGLLHFLYKSVSSRQYTAPAWSAPYITGGEQRRLLRVYQDVIEKVHTVANDVKIYYQVSQSETLLAWVTSSFELYVVFGPLVPKKLAIASCNKLLRWIKSQEGTLFILNSPVW</sequence>
<dbReference type="InterPro" id="IPR043971">
    <property type="entry name" value="FUZ/MON1/HPS1_longin_2"/>
</dbReference>
<dbReference type="RefSeq" id="XP_013752779.1">
    <property type="nucleotide sequence ID" value="XM_013897325.1"/>
</dbReference>
<dbReference type="OrthoDB" id="272411at2759"/>
<dbReference type="eggNOG" id="KOG0997">
    <property type="taxonomic scope" value="Eukaryota"/>
</dbReference>
<dbReference type="OMA" id="QQPFNAK"/>
<dbReference type="PRINTS" id="PR01546">
    <property type="entry name" value="YEAST73DUF"/>
</dbReference>